<reference evidence="2 3" key="1">
    <citation type="submission" date="2021-06" db="EMBL/GenBank/DDBJ databases">
        <authorList>
            <person name="Palmer J.M."/>
        </authorList>
    </citation>
    <scope>NUCLEOTIDE SEQUENCE [LARGE SCALE GENOMIC DNA]</scope>
    <source>
        <strain evidence="2 3">MEX-2019</strain>
        <tissue evidence="2">Muscle</tissue>
    </source>
</reference>
<evidence type="ECO:0000313" key="3">
    <source>
        <dbReference type="Proteomes" id="UP001311232"/>
    </source>
</evidence>
<feature type="compositionally biased region" description="Polar residues" evidence="1">
    <location>
        <begin position="98"/>
        <end position="114"/>
    </location>
</feature>
<feature type="region of interest" description="Disordered" evidence="1">
    <location>
        <begin position="84"/>
        <end position="114"/>
    </location>
</feature>
<organism evidence="2 3">
    <name type="scientific">Crenichthys baileyi</name>
    <name type="common">White River springfish</name>
    <dbReference type="NCBI Taxonomy" id="28760"/>
    <lineage>
        <taxon>Eukaryota</taxon>
        <taxon>Metazoa</taxon>
        <taxon>Chordata</taxon>
        <taxon>Craniata</taxon>
        <taxon>Vertebrata</taxon>
        <taxon>Euteleostomi</taxon>
        <taxon>Actinopterygii</taxon>
        <taxon>Neopterygii</taxon>
        <taxon>Teleostei</taxon>
        <taxon>Neoteleostei</taxon>
        <taxon>Acanthomorphata</taxon>
        <taxon>Ovalentaria</taxon>
        <taxon>Atherinomorphae</taxon>
        <taxon>Cyprinodontiformes</taxon>
        <taxon>Goodeidae</taxon>
        <taxon>Crenichthys</taxon>
    </lineage>
</organism>
<keyword evidence="3" id="KW-1185">Reference proteome</keyword>
<accession>A0AAV9S8I3</accession>
<comment type="caution">
    <text evidence="2">The sequence shown here is derived from an EMBL/GenBank/DDBJ whole genome shotgun (WGS) entry which is preliminary data.</text>
</comment>
<gene>
    <name evidence="2" type="ORF">CRENBAI_002382</name>
</gene>
<dbReference type="AlphaFoldDB" id="A0AAV9S8I3"/>
<sequence>MVRPHPPYTWKWFFVCSSSPQCRPNPKCILHHQPSLGETVVEDTLLWGEAATASSATMTWGWGPLWSALGRAPQHREKFHRPVNSSAMDLQCSAPGTAINSSTRQSQRASPHLG</sequence>
<proteinExistence type="predicted"/>
<evidence type="ECO:0000313" key="2">
    <source>
        <dbReference type="EMBL" id="KAK5617646.1"/>
    </source>
</evidence>
<name>A0AAV9S8I3_9TELE</name>
<dbReference type="EMBL" id="JAHHUM010000686">
    <property type="protein sequence ID" value="KAK5617646.1"/>
    <property type="molecule type" value="Genomic_DNA"/>
</dbReference>
<dbReference type="Proteomes" id="UP001311232">
    <property type="component" value="Unassembled WGS sequence"/>
</dbReference>
<evidence type="ECO:0000256" key="1">
    <source>
        <dbReference type="SAM" id="MobiDB-lite"/>
    </source>
</evidence>
<protein>
    <submittedName>
        <fullName evidence="2">Uncharacterized protein</fullName>
    </submittedName>
</protein>